<dbReference type="Gene3D" id="3.20.20.140">
    <property type="entry name" value="Metal-dependent hydrolases"/>
    <property type="match status" value="1"/>
</dbReference>
<dbReference type="InterPro" id="IPR003141">
    <property type="entry name" value="Pol/His_phosphatase_N"/>
</dbReference>
<dbReference type="SMART" id="SM00481">
    <property type="entry name" value="POLIIIAc"/>
    <property type="match status" value="1"/>
</dbReference>
<reference evidence="2" key="2">
    <citation type="journal article" date="2021" name="PeerJ">
        <title>Extensive microbial diversity within the chicken gut microbiome revealed by metagenomics and culture.</title>
        <authorList>
            <person name="Gilroy R."/>
            <person name="Ravi A."/>
            <person name="Getino M."/>
            <person name="Pursley I."/>
            <person name="Horton D.L."/>
            <person name="Alikhan N.F."/>
            <person name="Baker D."/>
            <person name="Gharbi K."/>
            <person name="Hall N."/>
            <person name="Watson M."/>
            <person name="Adriaenssens E.M."/>
            <person name="Foster-Nyarko E."/>
            <person name="Jarju S."/>
            <person name="Secka A."/>
            <person name="Antonio M."/>
            <person name="Oren A."/>
            <person name="Chaudhuri R.R."/>
            <person name="La Ragione R."/>
            <person name="Hildebrand F."/>
            <person name="Pallen M.J."/>
        </authorList>
    </citation>
    <scope>NUCLEOTIDE SEQUENCE</scope>
    <source>
        <strain evidence="2">ChiHcec3-6078</strain>
    </source>
</reference>
<evidence type="ECO:0000313" key="2">
    <source>
        <dbReference type="EMBL" id="HIU25567.1"/>
    </source>
</evidence>
<dbReference type="CDD" id="cd07438">
    <property type="entry name" value="PHP_HisPPase_AMP"/>
    <property type="match status" value="1"/>
</dbReference>
<dbReference type="GO" id="GO:0004534">
    <property type="term" value="F:5'-3' RNA exonuclease activity"/>
    <property type="evidence" value="ECO:0007669"/>
    <property type="project" value="TreeGrafter"/>
</dbReference>
<dbReference type="PANTHER" id="PTHR42924">
    <property type="entry name" value="EXONUCLEASE"/>
    <property type="match status" value="1"/>
</dbReference>
<dbReference type="InterPro" id="IPR052018">
    <property type="entry name" value="PHP_domain"/>
</dbReference>
<dbReference type="InterPro" id="IPR016195">
    <property type="entry name" value="Pol/histidinol_Pase-like"/>
</dbReference>
<reference evidence="2" key="1">
    <citation type="submission" date="2020-10" db="EMBL/GenBank/DDBJ databases">
        <authorList>
            <person name="Gilroy R."/>
        </authorList>
    </citation>
    <scope>NUCLEOTIDE SEQUENCE</scope>
    <source>
        <strain evidence="2">ChiHcec3-6078</strain>
    </source>
</reference>
<accession>A0A9D1L6Y5</accession>
<organism evidence="2 3">
    <name type="scientific">Candidatus Allocopromorpha excrementigallinarum</name>
    <dbReference type="NCBI Taxonomy" id="2840742"/>
    <lineage>
        <taxon>Bacteria</taxon>
        <taxon>Bacillati</taxon>
        <taxon>Bacillota</taxon>
        <taxon>Clostridia</taxon>
        <taxon>Eubacteriales</taxon>
        <taxon>Eubacteriaceae</taxon>
        <taxon>Eubacteriaceae incertae sedis</taxon>
        <taxon>Candidatus Allocopromorpha</taxon>
    </lineage>
</organism>
<dbReference type="Pfam" id="PF02811">
    <property type="entry name" value="PHP"/>
    <property type="match status" value="1"/>
</dbReference>
<name>A0A9D1L6Y5_9FIRM</name>
<dbReference type="AlphaFoldDB" id="A0A9D1L6Y5"/>
<dbReference type="SUPFAM" id="SSF89550">
    <property type="entry name" value="PHP domain-like"/>
    <property type="match status" value="1"/>
</dbReference>
<dbReference type="PANTHER" id="PTHR42924:SF3">
    <property type="entry name" value="POLYMERASE_HISTIDINOL PHOSPHATASE N-TERMINAL DOMAIN-CONTAINING PROTEIN"/>
    <property type="match status" value="1"/>
</dbReference>
<gene>
    <name evidence="2" type="ORF">IAC50_03650</name>
</gene>
<sequence>MIDLRKIDLKKADLHIHTCYSDGQAAPADIVRDGAAMGYEVMAITDHDGTDGVKEALKAGSEEGITVISGIELAAETSEGIGVHILGYGMDTEERRFRKTLEELSEKRARRNRRLLEVLSEMGYPLSGEDLKRQQPNNFIGKPVIARALAAKGYIDNPREAFEEGRLLGSREAKRIKKEKLKTEEAIELIKNAGGEAVMAHPIQTRGIGLAGSDVFYENIQRLAEKMKEAGLSGMECWHPDQSPSQSEIFLGIARRLKLYPTRGSDFHGKYYMKEQG</sequence>
<protein>
    <submittedName>
        <fullName evidence="2">PHP domain-containing protein</fullName>
    </submittedName>
</protein>
<dbReference type="InterPro" id="IPR004013">
    <property type="entry name" value="PHP_dom"/>
</dbReference>
<dbReference type="GO" id="GO:0035312">
    <property type="term" value="F:5'-3' DNA exonuclease activity"/>
    <property type="evidence" value="ECO:0007669"/>
    <property type="project" value="TreeGrafter"/>
</dbReference>
<proteinExistence type="predicted"/>
<feature type="domain" description="Polymerase/histidinol phosphatase N-terminal" evidence="1">
    <location>
        <begin position="12"/>
        <end position="77"/>
    </location>
</feature>
<dbReference type="Gene3D" id="1.10.150.650">
    <property type="match status" value="1"/>
</dbReference>
<evidence type="ECO:0000313" key="3">
    <source>
        <dbReference type="Proteomes" id="UP000824090"/>
    </source>
</evidence>
<dbReference type="EMBL" id="DVMP01000071">
    <property type="protein sequence ID" value="HIU25567.1"/>
    <property type="molecule type" value="Genomic_DNA"/>
</dbReference>
<evidence type="ECO:0000259" key="1">
    <source>
        <dbReference type="SMART" id="SM00481"/>
    </source>
</evidence>
<dbReference type="Proteomes" id="UP000824090">
    <property type="component" value="Unassembled WGS sequence"/>
</dbReference>
<comment type="caution">
    <text evidence="2">The sequence shown here is derived from an EMBL/GenBank/DDBJ whole genome shotgun (WGS) entry which is preliminary data.</text>
</comment>